<evidence type="ECO:0000259" key="7">
    <source>
        <dbReference type="PROSITE" id="PS50184"/>
    </source>
</evidence>
<keyword evidence="9" id="KW-1185">Reference proteome</keyword>
<dbReference type="InterPro" id="IPR006207">
    <property type="entry name" value="Cys_knot_C"/>
</dbReference>
<organism evidence="8 9">
    <name type="scientific">Galemys pyrenaicus</name>
    <name type="common">Iberian desman</name>
    <name type="synonym">Pyrenean desman</name>
    <dbReference type="NCBI Taxonomy" id="202257"/>
    <lineage>
        <taxon>Eukaryota</taxon>
        <taxon>Metazoa</taxon>
        <taxon>Chordata</taxon>
        <taxon>Craniata</taxon>
        <taxon>Vertebrata</taxon>
        <taxon>Euteleostomi</taxon>
        <taxon>Mammalia</taxon>
        <taxon>Eutheria</taxon>
        <taxon>Laurasiatheria</taxon>
        <taxon>Eulipotyphla</taxon>
        <taxon>Talpidae</taxon>
        <taxon>Galemys</taxon>
    </lineage>
</organism>
<evidence type="ECO:0000313" key="9">
    <source>
        <dbReference type="Proteomes" id="UP000700334"/>
    </source>
</evidence>
<feature type="disulfide bond" evidence="5">
    <location>
        <begin position="157"/>
        <end position="211"/>
    </location>
</feature>
<dbReference type="PROSITE" id="PS01208">
    <property type="entry name" value="VWFC_1"/>
    <property type="match status" value="1"/>
</dbReference>
<dbReference type="SMART" id="SM00041">
    <property type="entry name" value="CT"/>
    <property type="match status" value="1"/>
</dbReference>
<dbReference type="SMART" id="SM00214">
    <property type="entry name" value="VWC"/>
    <property type="match status" value="2"/>
</dbReference>
<comment type="caution">
    <text evidence="5">Lacks conserved residue(s) required for the propagation of feature annotation.</text>
</comment>
<dbReference type="Proteomes" id="UP000700334">
    <property type="component" value="Unassembled WGS sequence"/>
</dbReference>
<reference evidence="8" key="1">
    <citation type="journal article" date="2021" name="Evol. Appl.">
        <title>The genome of the Pyrenean desman and the effects of bottlenecks and inbreeding on the genomic landscape of an endangered species.</title>
        <authorList>
            <person name="Escoda L."/>
            <person name="Castresana J."/>
        </authorList>
    </citation>
    <scope>NUCLEOTIDE SEQUENCE</scope>
    <source>
        <strain evidence="8">IBE-C5619</strain>
    </source>
</reference>
<dbReference type="PANTHER" id="PTHR47246:SF1">
    <property type="entry name" value="MUCIN-19"/>
    <property type="match status" value="1"/>
</dbReference>
<name>A0A8J6AL62_GALPY</name>
<dbReference type="InterPro" id="IPR029034">
    <property type="entry name" value="Cystine-knot_cytokine"/>
</dbReference>
<dbReference type="AlphaFoldDB" id="A0A8J6AL62"/>
<evidence type="ECO:0000313" key="8">
    <source>
        <dbReference type="EMBL" id="KAG8521057.1"/>
    </source>
</evidence>
<dbReference type="GO" id="GO:0005576">
    <property type="term" value="C:extracellular region"/>
    <property type="evidence" value="ECO:0007669"/>
    <property type="project" value="UniProtKB-SubCell"/>
</dbReference>
<keyword evidence="2" id="KW-0964">Secreted</keyword>
<evidence type="ECO:0000256" key="4">
    <source>
        <dbReference type="ARBA" id="ARBA00023157"/>
    </source>
</evidence>
<dbReference type="PROSITE" id="PS01225">
    <property type="entry name" value="CTCK_2"/>
    <property type="match status" value="1"/>
</dbReference>
<dbReference type="Pfam" id="PF00007">
    <property type="entry name" value="Cys_knot"/>
    <property type="match status" value="1"/>
</dbReference>
<evidence type="ECO:0000256" key="5">
    <source>
        <dbReference type="PROSITE-ProRule" id="PRU00039"/>
    </source>
</evidence>
<feature type="domain" description="CTCK" evidence="6">
    <location>
        <begin position="134"/>
        <end position="218"/>
    </location>
</feature>
<dbReference type="OrthoDB" id="6493004at2759"/>
<comment type="subcellular location">
    <subcellularLocation>
        <location evidence="1">Secreted</location>
    </subcellularLocation>
</comment>
<evidence type="ECO:0000256" key="3">
    <source>
        <dbReference type="ARBA" id="ARBA00022737"/>
    </source>
</evidence>
<dbReference type="PROSITE" id="PS50184">
    <property type="entry name" value="VWFC_2"/>
    <property type="match status" value="1"/>
</dbReference>
<dbReference type="PROSITE" id="PS01185">
    <property type="entry name" value="CTCK_1"/>
    <property type="match status" value="1"/>
</dbReference>
<dbReference type="PANTHER" id="PTHR47246">
    <property type="entry name" value="MUCIN-19"/>
    <property type="match status" value="1"/>
</dbReference>
<gene>
    <name evidence="8" type="ORF">J0S82_009983</name>
</gene>
<accession>A0A8J6AL62</accession>
<dbReference type="InterPro" id="IPR006208">
    <property type="entry name" value="Glyco_hormone_CN"/>
</dbReference>
<evidence type="ECO:0000256" key="1">
    <source>
        <dbReference type="ARBA" id="ARBA00004613"/>
    </source>
</evidence>
<keyword evidence="4 5" id="KW-1015">Disulfide bond</keyword>
<keyword evidence="3" id="KW-0677">Repeat</keyword>
<comment type="caution">
    <text evidence="8">The sequence shown here is derived from an EMBL/GenBank/DDBJ whole genome shotgun (WGS) entry which is preliminary data.</text>
</comment>
<dbReference type="EMBL" id="JAGFMF010011499">
    <property type="protein sequence ID" value="KAG8521057.1"/>
    <property type="molecule type" value="Genomic_DNA"/>
</dbReference>
<evidence type="ECO:0000256" key="2">
    <source>
        <dbReference type="ARBA" id="ARBA00022525"/>
    </source>
</evidence>
<dbReference type="SUPFAM" id="SSF57603">
    <property type="entry name" value="FnI-like domain"/>
    <property type="match status" value="2"/>
</dbReference>
<dbReference type="Gene3D" id="2.10.90.10">
    <property type="entry name" value="Cystine-knot cytokines"/>
    <property type="match status" value="1"/>
</dbReference>
<protein>
    <submittedName>
        <fullName evidence="8">Apomucin</fullName>
    </submittedName>
</protein>
<feature type="domain" description="VWFC" evidence="7">
    <location>
        <begin position="3"/>
        <end position="67"/>
    </location>
</feature>
<proteinExistence type="predicted"/>
<dbReference type="InterPro" id="IPR001007">
    <property type="entry name" value="VWF_dom"/>
</dbReference>
<evidence type="ECO:0000259" key="6">
    <source>
        <dbReference type="PROSITE" id="PS01225"/>
    </source>
</evidence>
<feature type="disulfide bond" evidence="5">
    <location>
        <begin position="161"/>
        <end position="213"/>
    </location>
</feature>
<sequence length="225" mass="24394">MPTVCHGPLGEEKSPGDTWTANCHSCTCSEARSVACSPLACPPLPACGPGERLVTFSGTCCEAGHCEPRTCLLNGTEYEVGTSFGDPRSPCVSYTCQDSGLAARVQACPRQTWCAEEDRVYAADGCCYTCKPGCRTAPVNVTVQFAGCRRRVEMALCRGECRSPPKYNYDLFQIENVCRCCQAEAYELRDVALDCPDGSIKAYTYRHITACSCTDQCQQALASIR</sequence>